<feature type="non-terminal residue" evidence="1">
    <location>
        <position position="1"/>
    </location>
</feature>
<gene>
    <name evidence="1" type="ORF">XENORESO_013032</name>
</gene>
<name>A0ABV0XAX4_9TELE</name>
<organism evidence="1 2">
    <name type="scientific">Xenotaenia resolanae</name>
    <dbReference type="NCBI Taxonomy" id="208358"/>
    <lineage>
        <taxon>Eukaryota</taxon>
        <taxon>Metazoa</taxon>
        <taxon>Chordata</taxon>
        <taxon>Craniata</taxon>
        <taxon>Vertebrata</taxon>
        <taxon>Euteleostomi</taxon>
        <taxon>Actinopterygii</taxon>
        <taxon>Neopterygii</taxon>
        <taxon>Teleostei</taxon>
        <taxon>Neoteleostei</taxon>
        <taxon>Acanthomorphata</taxon>
        <taxon>Ovalentaria</taxon>
        <taxon>Atherinomorphae</taxon>
        <taxon>Cyprinodontiformes</taxon>
        <taxon>Goodeidae</taxon>
        <taxon>Xenotaenia</taxon>
    </lineage>
</organism>
<dbReference type="EMBL" id="JAHRIM010094140">
    <property type="protein sequence ID" value="MEQ2278136.1"/>
    <property type="molecule type" value="Genomic_DNA"/>
</dbReference>
<comment type="caution">
    <text evidence="1">The sequence shown here is derived from an EMBL/GenBank/DDBJ whole genome shotgun (WGS) entry which is preliminary data.</text>
</comment>
<sequence>VTKKVVRLKVLQSSSLDLNDPAVLENLLKQLREKLQVQKLNGDIRLSWMTLDGKIFKKDEGQS</sequence>
<reference evidence="1 2" key="1">
    <citation type="submission" date="2021-06" db="EMBL/GenBank/DDBJ databases">
        <authorList>
            <person name="Palmer J.M."/>
        </authorList>
    </citation>
    <scope>NUCLEOTIDE SEQUENCE [LARGE SCALE GENOMIC DNA]</scope>
    <source>
        <strain evidence="1 2">XR_2019</strain>
        <tissue evidence="1">Muscle</tissue>
    </source>
</reference>
<protein>
    <submittedName>
        <fullName evidence="1">Uncharacterized protein</fullName>
    </submittedName>
</protein>
<evidence type="ECO:0000313" key="1">
    <source>
        <dbReference type="EMBL" id="MEQ2278136.1"/>
    </source>
</evidence>
<accession>A0ABV0XAX4</accession>
<evidence type="ECO:0000313" key="2">
    <source>
        <dbReference type="Proteomes" id="UP001444071"/>
    </source>
</evidence>
<proteinExistence type="predicted"/>
<keyword evidence="2" id="KW-1185">Reference proteome</keyword>
<dbReference type="Proteomes" id="UP001444071">
    <property type="component" value="Unassembled WGS sequence"/>
</dbReference>